<dbReference type="EMBL" id="BAAASD010000005">
    <property type="protein sequence ID" value="GAA2333335.1"/>
    <property type="molecule type" value="Genomic_DNA"/>
</dbReference>
<evidence type="ECO:0000256" key="1">
    <source>
        <dbReference type="SAM" id="MobiDB-lite"/>
    </source>
</evidence>
<evidence type="ECO:0000313" key="2">
    <source>
        <dbReference type="EMBL" id="GAA2333335.1"/>
    </source>
</evidence>
<feature type="compositionally biased region" description="Basic and acidic residues" evidence="1">
    <location>
        <begin position="35"/>
        <end position="48"/>
    </location>
</feature>
<protein>
    <recommendedName>
        <fullName evidence="4">Lipoprotein</fullName>
    </recommendedName>
</protein>
<dbReference type="PROSITE" id="PS51257">
    <property type="entry name" value="PROKAR_LIPOPROTEIN"/>
    <property type="match status" value="1"/>
</dbReference>
<comment type="caution">
    <text evidence="2">The sequence shown here is derived from an EMBL/GenBank/DDBJ whole genome shotgun (WGS) entry which is preliminary data.</text>
</comment>
<accession>A0ABP5SKD3</accession>
<name>A0ABP5SKD3_9ACTN</name>
<sequence>MRITNSIAATAVAVLAFTLTGCGDDGDDSKSAAPTKDDKATTRAEDAGRSTPSAGGDSGDMKSSRPTPTPSRAKAPSGTATPAPSRTTSAPSKAPAPSRTTAAPPTTSSQLSRVQGAWYYPMRDANGNLITLRISGTSMSASGNKGTCSGTISASMAATFTCQGATTSGTARLSDGGRTLTFNWSDGNPDRFVRAKPA</sequence>
<organism evidence="2 3">
    <name type="scientific">Streptomyces cuspidosporus</name>
    <dbReference type="NCBI Taxonomy" id="66882"/>
    <lineage>
        <taxon>Bacteria</taxon>
        <taxon>Bacillati</taxon>
        <taxon>Actinomycetota</taxon>
        <taxon>Actinomycetes</taxon>
        <taxon>Kitasatosporales</taxon>
        <taxon>Streptomycetaceae</taxon>
        <taxon>Streptomyces</taxon>
    </lineage>
</organism>
<reference evidence="3" key="1">
    <citation type="journal article" date="2019" name="Int. J. Syst. Evol. Microbiol.">
        <title>The Global Catalogue of Microorganisms (GCM) 10K type strain sequencing project: providing services to taxonomists for standard genome sequencing and annotation.</title>
        <authorList>
            <consortium name="The Broad Institute Genomics Platform"/>
            <consortium name="The Broad Institute Genome Sequencing Center for Infectious Disease"/>
            <person name="Wu L."/>
            <person name="Ma J."/>
        </authorList>
    </citation>
    <scope>NUCLEOTIDE SEQUENCE [LARGE SCALE GENOMIC DNA]</scope>
    <source>
        <strain evidence="3">JCM 4316</strain>
    </source>
</reference>
<keyword evidence="3" id="KW-1185">Reference proteome</keyword>
<dbReference type="Proteomes" id="UP001500253">
    <property type="component" value="Unassembled WGS sequence"/>
</dbReference>
<dbReference type="RefSeq" id="WP_346173773.1">
    <property type="nucleotide sequence ID" value="NZ_BAAASD010000005.1"/>
</dbReference>
<proteinExistence type="predicted"/>
<feature type="compositionally biased region" description="Low complexity" evidence="1">
    <location>
        <begin position="73"/>
        <end position="109"/>
    </location>
</feature>
<evidence type="ECO:0008006" key="4">
    <source>
        <dbReference type="Google" id="ProtNLM"/>
    </source>
</evidence>
<feature type="region of interest" description="Disordered" evidence="1">
    <location>
        <begin position="21"/>
        <end position="112"/>
    </location>
</feature>
<gene>
    <name evidence="2" type="ORF">GCM10010246_16110</name>
</gene>
<evidence type="ECO:0000313" key="3">
    <source>
        <dbReference type="Proteomes" id="UP001500253"/>
    </source>
</evidence>